<dbReference type="PANTHER" id="PTHR10907:SF47">
    <property type="entry name" value="REGUCALCIN"/>
    <property type="match status" value="1"/>
</dbReference>
<feature type="binding site" evidence="3">
    <location>
        <position position="98"/>
    </location>
    <ligand>
        <name>substrate</name>
    </ligand>
</feature>
<dbReference type="Proteomes" id="UP000598971">
    <property type="component" value="Unassembled WGS sequence"/>
</dbReference>
<dbReference type="InterPro" id="IPR005511">
    <property type="entry name" value="SMP-30"/>
</dbReference>
<feature type="domain" description="SMP-30/Gluconolactonase/LRE-like region" evidence="4">
    <location>
        <begin position="13"/>
        <end position="254"/>
    </location>
</feature>
<keyword evidence="3" id="KW-0862">Zinc</keyword>
<proteinExistence type="inferred from homology"/>
<gene>
    <name evidence="5" type="ORF">GD597_02650</name>
</gene>
<evidence type="ECO:0000259" key="4">
    <source>
        <dbReference type="Pfam" id="PF08450"/>
    </source>
</evidence>
<comment type="cofactor">
    <cofactor evidence="3">
        <name>Zn(2+)</name>
        <dbReference type="ChEBI" id="CHEBI:29105"/>
    </cofactor>
    <text evidence="3">Binds 1 divalent metal cation per subunit.</text>
</comment>
<feature type="binding site" evidence="3">
    <location>
        <position position="100"/>
    </location>
    <ligand>
        <name>substrate</name>
    </ligand>
</feature>
<evidence type="ECO:0000256" key="1">
    <source>
        <dbReference type="ARBA" id="ARBA00008853"/>
    </source>
</evidence>
<accession>A0A8J8FDF3</accession>
<organism evidence="5 6">
    <name type="scientific">Limnovirga soli</name>
    <dbReference type="NCBI Taxonomy" id="2656915"/>
    <lineage>
        <taxon>Bacteria</taxon>
        <taxon>Pseudomonadati</taxon>
        <taxon>Bacteroidota</taxon>
        <taxon>Chitinophagia</taxon>
        <taxon>Chitinophagales</taxon>
        <taxon>Chitinophagaceae</taxon>
        <taxon>Limnovirga</taxon>
    </lineage>
</organism>
<feature type="binding site" evidence="3">
    <location>
        <position position="195"/>
    </location>
    <ligand>
        <name>a divalent metal cation</name>
        <dbReference type="ChEBI" id="CHEBI:60240"/>
    </ligand>
</feature>
<dbReference type="SUPFAM" id="SSF63829">
    <property type="entry name" value="Calcium-dependent phosphotriesterase"/>
    <property type="match status" value="1"/>
</dbReference>
<dbReference type="AlphaFoldDB" id="A0A8J8FDF3"/>
<evidence type="ECO:0000313" key="5">
    <source>
        <dbReference type="EMBL" id="NNV54344.1"/>
    </source>
</evidence>
<dbReference type="GO" id="GO:0004341">
    <property type="term" value="F:gluconolactonase activity"/>
    <property type="evidence" value="ECO:0007669"/>
    <property type="project" value="TreeGrafter"/>
</dbReference>
<dbReference type="GO" id="GO:0019853">
    <property type="term" value="P:L-ascorbic acid biosynthetic process"/>
    <property type="evidence" value="ECO:0007669"/>
    <property type="project" value="TreeGrafter"/>
</dbReference>
<feature type="binding site" evidence="3">
    <location>
        <position position="15"/>
    </location>
    <ligand>
        <name>a divalent metal cation</name>
        <dbReference type="ChEBI" id="CHEBI:60240"/>
    </ligand>
</feature>
<dbReference type="GO" id="GO:0005509">
    <property type="term" value="F:calcium ion binding"/>
    <property type="evidence" value="ECO:0007669"/>
    <property type="project" value="TreeGrafter"/>
</dbReference>
<dbReference type="Pfam" id="PF08450">
    <property type="entry name" value="SGL"/>
    <property type="match status" value="1"/>
</dbReference>
<dbReference type="EMBL" id="WHPF01000002">
    <property type="protein sequence ID" value="NNV54344.1"/>
    <property type="molecule type" value="Genomic_DNA"/>
</dbReference>
<evidence type="ECO:0000256" key="3">
    <source>
        <dbReference type="PIRSR" id="PIRSR605511-2"/>
    </source>
</evidence>
<protein>
    <submittedName>
        <fullName evidence="5">SMP-30/gluconolactonase/LRE family protein</fullName>
    </submittedName>
</protein>
<comment type="similarity">
    <text evidence="1">Belongs to the SMP-30/CGR1 family.</text>
</comment>
<name>A0A8J8FDF3_9BACT</name>
<dbReference type="PANTHER" id="PTHR10907">
    <property type="entry name" value="REGUCALCIN"/>
    <property type="match status" value="1"/>
</dbReference>
<keyword evidence="6" id="KW-1185">Reference proteome</keyword>
<comment type="caution">
    <text evidence="5">The sequence shown here is derived from an EMBL/GenBank/DDBJ whole genome shotgun (WGS) entry which is preliminary data.</text>
</comment>
<evidence type="ECO:0000256" key="2">
    <source>
        <dbReference type="PIRSR" id="PIRSR605511-1"/>
    </source>
</evidence>
<dbReference type="RefSeq" id="WP_171606267.1">
    <property type="nucleotide sequence ID" value="NZ_WHPF01000002.1"/>
</dbReference>
<sequence length="289" mass="31729">MNAEMAVACNNFLGEGPVWHKGRNSFFWVDIEGQLLQEYNILTQNVQNWQMPVRIGTIAIINNEELVIALHGSIVLFNLSNGTFKTIAPLDAENKMNRANDGKCDSKGRLWVGTMHIYGNQPVGSLFVLEGKNITKQLTGLGISNGMDWTADDSRFYFIDSPTQRVDAFKFNAANGTIKFDRTVIHIPANEGSPDGMCIDNEGMLWVAQWGGYAVKRYNPNTGELLQTIDVPAPQVTSCAFGGENLDALFITTASVGLSADIMEKYPLSGNCFICQPGVKGVGPFYFTP</sequence>
<dbReference type="InterPro" id="IPR011042">
    <property type="entry name" value="6-blade_b-propeller_TolB-like"/>
</dbReference>
<feature type="active site" description="Proton donor/acceptor" evidence="2">
    <location>
        <position position="195"/>
    </location>
</feature>
<keyword evidence="3" id="KW-0479">Metal-binding</keyword>
<evidence type="ECO:0000313" key="6">
    <source>
        <dbReference type="Proteomes" id="UP000598971"/>
    </source>
</evidence>
<feature type="binding site" evidence="3">
    <location>
        <position position="145"/>
    </location>
    <ligand>
        <name>a divalent metal cation</name>
        <dbReference type="ChEBI" id="CHEBI:60240"/>
    </ligand>
</feature>
<dbReference type="InterPro" id="IPR013658">
    <property type="entry name" value="SGL"/>
</dbReference>
<dbReference type="Gene3D" id="2.120.10.30">
    <property type="entry name" value="TolB, C-terminal domain"/>
    <property type="match status" value="1"/>
</dbReference>
<dbReference type="PRINTS" id="PR01790">
    <property type="entry name" value="SMP30FAMILY"/>
</dbReference>
<reference evidence="5" key="1">
    <citation type="submission" date="2019-10" db="EMBL/GenBank/DDBJ databases">
        <title>Draft genome sequence of Panacibacter sp. KCS-6.</title>
        <authorList>
            <person name="Yim K.J."/>
        </authorList>
    </citation>
    <scope>NUCLEOTIDE SEQUENCE</scope>
    <source>
        <strain evidence="5">KCS-6</strain>
    </source>
</reference>